<protein>
    <submittedName>
        <fullName evidence="1">XRE family transcriptional regulator</fullName>
    </submittedName>
</protein>
<dbReference type="EMBL" id="RWGX01000006">
    <property type="protein sequence ID" value="RVU86910.1"/>
    <property type="molecule type" value="Genomic_DNA"/>
</dbReference>
<sequence length="64" mass="7361">MQNMETLAQKINHRVATPYQRIAQLLDTDVAYVGQIARGERIPKRGKGLKIKQEIEKLIQNENT</sequence>
<organism evidence="1">
    <name type="scientific">Flavobacterium columnare</name>
    <dbReference type="NCBI Taxonomy" id="996"/>
    <lineage>
        <taxon>Bacteria</taxon>
        <taxon>Pseudomonadati</taxon>
        <taxon>Bacteroidota</taxon>
        <taxon>Flavobacteriia</taxon>
        <taxon>Flavobacteriales</taxon>
        <taxon>Flavobacteriaceae</taxon>
        <taxon>Flavobacterium</taxon>
    </lineage>
</organism>
<proteinExistence type="predicted"/>
<comment type="caution">
    <text evidence="1">The sequence shown here is derived from an EMBL/GenBank/DDBJ whole genome shotgun (WGS) entry which is preliminary data.</text>
</comment>
<evidence type="ECO:0000313" key="1">
    <source>
        <dbReference type="EMBL" id="RVU86910.1"/>
    </source>
</evidence>
<dbReference type="AlphaFoldDB" id="A0AA94EXW1"/>
<name>A0AA94EXW1_9FLAO</name>
<reference evidence="1" key="1">
    <citation type="submission" date="2018-12" db="EMBL/GenBank/DDBJ databases">
        <title>Draft genome sequence of Flaovobacterium columnare BGFS27 isolated from channel catfish in Alabama.</title>
        <authorList>
            <person name="Cai W."/>
            <person name="Arias C."/>
        </authorList>
    </citation>
    <scope>NUCLEOTIDE SEQUENCE [LARGE SCALE GENOMIC DNA]</scope>
    <source>
        <strain evidence="1">BGFS27</strain>
    </source>
</reference>
<accession>A0AA94EXW1</accession>
<gene>
    <name evidence="1" type="ORF">EJB19_15335</name>
</gene>